<organism evidence="1 2">
    <name type="scientific">Microbaculum marinum</name>
    <dbReference type="NCBI Taxonomy" id="1764581"/>
    <lineage>
        <taxon>Bacteria</taxon>
        <taxon>Pseudomonadati</taxon>
        <taxon>Pseudomonadota</taxon>
        <taxon>Alphaproteobacteria</taxon>
        <taxon>Hyphomicrobiales</taxon>
        <taxon>Tepidamorphaceae</taxon>
        <taxon>Microbaculum</taxon>
    </lineage>
</organism>
<proteinExistence type="predicted"/>
<sequence length="210" mass="22057">MQEIAESFTVPQSADRVWTTFQDVPKVVTCMPGLDYLGEPEPGTHAGKVKMKLGPINANFEGKATFTRVDPDGRTAELEASGADKKAGSQARADISYRIEEMGADEARVTLAGTIKLTGALANLGRSSIVKDVAKHLTDQFAANLRAMLAEQARAPIEPVATSGNEVIAAAAGEPAPPRPAPKAAEAISGFALFKAIVTGWLRRLGGSKS</sequence>
<protein>
    <submittedName>
        <fullName evidence="1">SRPBCC family protein</fullName>
    </submittedName>
</protein>
<name>A0AAW9RYW6_9HYPH</name>
<dbReference type="Gene3D" id="3.30.530.20">
    <property type="match status" value="1"/>
</dbReference>
<dbReference type="PANTHER" id="PTHR38588">
    <property type="entry name" value="BLL0334 PROTEIN"/>
    <property type="match status" value="1"/>
</dbReference>
<keyword evidence="2" id="KW-1185">Reference proteome</keyword>
<dbReference type="InterPro" id="IPR023393">
    <property type="entry name" value="START-like_dom_sf"/>
</dbReference>
<dbReference type="InterPro" id="IPR010419">
    <property type="entry name" value="CO_DH_gsu"/>
</dbReference>
<comment type="caution">
    <text evidence="1">The sequence shown here is derived from an EMBL/GenBank/DDBJ whole genome shotgun (WGS) entry which is preliminary data.</text>
</comment>
<dbReference type="Proteomes" id="UP001378188">
    <property type="component" value="Unassembled WGS sequence"/>
</dbReference>
<dbReference type="EMBL" id="JAZHOF010000013">
    <property type="protein sequence ID" value="MEJ8574614.1"/>
    <property type="molecule type" value="Genomic_DNA"/>
</dbReference>
<accession>A0AAW9RYW6</accession>
<dbReference type="AlphaFoldDB" id="A0AAW9RYW6"/>
<dbReference type="Pfam" id="PF06240">
    <property type="entry name" value="COXG"/>
    <property type="match status" value="1"/>
</dbReference>
<dbReference type="RefSeq" id="WP_340332317.1">
    <property type="nucleotide sequence ID" value="NZ_JAZHOF010000013.1"/>
</dbReference>
<evidence type="ECO:0000313" key="1">
    <source>
        <dbReference type="EMBL" id="MEJ8574614.1"/>
    </source>
</evidence>
<dbReference type="SUPFAM" id="SSF55961">
    <property type="entry name" value="Bet v1-like"/>
    <property type="match status" value="1"/>
</dbReference>
<evidence type="ECO:0000313" key="2">
    <source>
        <dbReference type="Proteomes" id="UP001378188"/>
    </source>
</evidence>
<reference evidence="1 2" key="1">
    <citation type="submission" date="2024-02" db="EMBL/GenBank/DDBJ databases">
        <title>Genome analysis and characterization of Microbaculum marinisediminis sp. nov., isolated from marine sediment.</title>
        <authorList>
            <person name="Du Z.-J."/>
            <person name="Ye Y.-Q."/>
            <person name="Zhang Z.-R."/>
            <person name="Yuan S.-M."/>
            <person name="Zhang X.-Y."/>
        </authorList>
    </citation>
    <scope>NUCLEOTIDE SEQUENCE [LARGE SCALE GENOMIC DNA]</scope>
    <source>
        <strain evidence="1 2">SDUM1044001</strain>
    </source>
</reference>
<dbReference type="PANTHER" id="PTHR38588:SF1">
    <property type="entry name" value="BLL0334 PROTEIN"/>
    <property type="match status" value="1"/>
</dbReference>
<gene>
    <name evidence="1" type="ORF">V3328_24255</name>
</gene>
<dbReference type="CDD" id="cd07823">
    <property type="entry name" value="SRPBCC_5"/>
    <property type="match status" value="1"/>
</dbReference>